<evidence type="ECO:0000313" key="1">
    <source>
        <dbReference type="EMBL" id="QMW03222.1"/>
    </source>
</evidence>
<dbReference type="RefSeq" id="WP_182460508.1">
    <property type="nucleotide sequence ID" value="NZ_CP059732.1"/>
</dbReference>
<accession>A0A7G5GWI0</accession>
<dbReference type="Proteomes" id="UP000515369">
    <property type="component" value="Chromosome"/>
</dbReference>
<dbReference type="EMBL" id="CP059732">
    <property type="protein sequence ID" value="QMW03222.1"/>
    <property type="molecule type" value="Genomic_DNA"/>
</dbReference>
<keyword evidence="2" id="KW-1185">Reference proteome</keyword>
<name>A0A7G5GWI0_9BACT</name>
<dbReference type="AlphaFoldDB" id="A0A7G5GWI0"/>
<organism evidence="1 2">
    <name type="scientific">Spirosoma foliorum</name>
    <dbReference type="NCBI Taxonomy" id="2710596"/>
    <lineage>
        <taxon>Bacteria</taxon>
        <taxon>Pseudomonadati</taxon>
        <taxon>Bacteroidota</taxon>
        <taxon>Cytophagia</taxon>
        <taxon>Cytophagales</taxon>
        <taxon>Cytophagaceae</taxon>
        <taxon>Spirosoma</taxon>
    </lineage>
</organism>
<proteinExistence type="predicted"/>
<sequence length="85" mass="9838">MEAQRKKLDPLVIRFVATALILANGSTTTLDVKKSLRQRGYEARQADISQWLLVICFWENWAVKDNGKHRIYSFQKFAITQPISN</sequence>
<gene>
    <name evidence="1" type="ORF">H3H32_36040</name>
</gene>
<dbReference type="KEGG" id="sfol:H3H32_36040"/>
<protein>
    <submittedName>
        <fullName evidence="1">Uncharacterized protein</fullName>
    </submittedName>
</protein>
<evidence type="ECO:0000313" key="2">
    <source>
        <dbReference type="Proteomes" id="UP000515369"/>
    </source>
</evidence>
<reference evidence="1 2" key="1">
    <citation type="submission" date="2020-07" db="EMBL/GenBank/DDBJ databases">
        <title>Spirosoma foliorum sp. nov., isolated from the leaves on the Nejang mountain Korea, Republic of.</title>
        <authorList>
            <person name="Ho H."/>
            <person name="Lee Y.-J."/>
            <person name="Nurcahyanto D.-A."/>
            <person name="Kim S.-G."/>
        </authorList>
    </citation>
    <scope>NUCLEOTIDE SEQUENCE [LARGE SCALE GENOMIC DNA]</scope>
    <source>
        <strain evidence="1 2">PL0136</strain>
    </source>
</reference>